<comment type="similarity">
    <text evidence="1">Belongs to the PPP4R2 family.</text>
</comment>
<dbReference type="PANTHER" id="PTHR16487:SF0">
    <property type="entry name" value="PROTEIN PHOSPHATASE 4 REGULATORY SUBUNIT 2-RELATED"/>
    <property type="match status" value="1"/>
</dbReference>
<dbReference type="KEGG" id="mcha:111011610"/>
<dbReference type="AlphaFoldDB" id="A0A6J1CJ20"/>
<evidence type="ECO:0000256" key="1">
    <source>
        <dbReference type="ARBA" id="ARBA00009207"/>
    </source>
</evidence>
<keyword evidence="3" id="KW-1185">Reference proteome</keyword>
<feature type="compositionally biased region" description="Basic and acidic residues" evidence="2">
    <location>
        <begin position="133"/>
        <end position="153"/>
    </location>
</feature>
<accession>A0A6J1CJ20</accession>
<sequence length="205" mass="22832">MEQKQEMTEEEVRGTLEAIASTGKFWHDWEKLKSMLSLQLKQVLSEYPEAKMPSEQQSTLGEAFPELVKRLDEALLSFIEGPPFTLQRICEILLDARGIYPNLSKLALALEKNLLVTSTLAISSEPRLPSSEPKPDELEEPEKGLEEQKHLPDAVENGIESVAGDRDEVMAEVVAEINDDMTIDMEAFREIVASSDTNVAANSDS</sequence>
<organism evidence="3 4">
    <name type="scientific">Momordica charantia</name>
    <name type="common">Bitter gourd</name>
    <name type="synonym">Balsam pear</name>
    <dbReference type="NCBI Taxonomy" id="3673"/>
    <lineage>
        <taxon>Eukaryota</taxon>
        <taxon>Viridiplantae</taxon>
        <taxon>Streptophyta</taxon>
        <taxon>Embryophyta</taxon>
        <taxon>Tracheophyta</taxon>
        <taxon>Spermatophyta</taxon>
        <taxon>Magnoliopsida</taxon>
        <taxon>eudicotyledons</taxon>
        <taxon>Gunneridae</taxon>
        <taxon>Pentapetalae</taxon>
        <taxon>rosids</taxon>
        <taxon>fabids</taxon>
        <taxon>Cucurbitales</taxon>
        <taxon>Cucurbitaceae</taxon>
        <taxon>Momordiceae</taxon>
        <taxon>Momordica</taxon>
    </lineage>
</organism>
<feature type="region of interest" description="Disordered" evidence="2">
    <location>
        <begin position="125"/>
        <end position="162"/>
    </location>
</feature>
<evidence type="ECO:0000313" key="3">
    <source>
        <dbReference type="Proteomes" id="UP000504603"/>
    </source>
</evidence>
<dbReference type="Pfam" id="PF09184">
    <property type="entry name" value="PPP4R2"/>
    <property type="match status" value="1"/>
</dbReference>
<dbReference type="OrthoDB" id="341898at2759"/>
<dbReference type="GO" id="GO:0019888">
    <property type="term" value="F:protein phosphatase regulator activity"/>
    <property type="evidence" value="ECO:0007669"/>
    <property type="project" value="InterPro"/>
</dbReference>
<dbReference type="PANTHER" id="PTHR16487">
    <property type="entry name" value="PPP4R2-RELATED PROTEIN"/>
    <property type="match status" value="1"/>
</dbReference>
<evidence type="ECO:0000256" key="2">
    <source>
        <dbReference type="SAM" id="MobiDB-lite"/>
    </source>
</evidence>
<dbReference type="GO" id="GO:0005737">
    <property type="term" value="C:cytoplasm"/>
    <property type="evidence" value="ECO:0007669"/>
    <property type="project" value="TreeGrafter"/>
</dbReference>
<gene>
    <name evidence="4" type="primary">LOC111011610</name>
</gene>
<dbReference type="RefSeq" id="XP_022141147.1">
    <property type="nucleotide sequence ID" value="XM_022285455.1"/>
</dbReference>
<reference evidence="4" key="1">
    <citation type="submission" date="2025-08" db="UniProtKB">
        <authorList>
            <consortium name="RefSeq"/>
        </authorList>
    </citation>
    <scope>IDENTIFICATION</scope>
    <source>
        <strain evidence="4">OHB3-1</strain>
    </source>
</reference>
<dbReference type="GO" id="GO:0005634">
    <property type="term" value="C:nucleus"/>
    <property type="evidence" value="ECO:0007669"/>
    <property type="project" value="TreeGrafter"/>
</dbReference>
<dbReference type="GeneID" id="111011610"/>
<protein>
    <submittedName>
        <fullName evidence="4">Serine/threonine-protein phosphatase 4 regulatory subunit 2</fullName>
    </submittedName>
</protein>
<dbReference type="InterPro" id="IPR015267">
    <property type="entry name" value="PPP4R2"/>
</dbReference>
<proteinExistence type="inferred from homology"/>
<dbReference type="Proteomes" id="UP000504603">
    <property type="component" value="Unplaced"/>
</dbReference>
<name>A0A6J1CJ20_MOMCH</name>
<dbReference type="GO" id="GO:0030289">
    <property type="term" value="C:protein phosphatase 4 complex"/>
    <property type="evidence" value="ECO:0007669"/>
    <property type="project" value="InterPro"/>
</dbReference>
<evidence type="ECO:0000313" key="4">
    <source>
        <dbReference type="RefSeq" id="XP_022141147.1"/>
    </source>
</evidence>